<dbReference type="InterPro" id="IPR028994">
    <property type="entry name" value="Integrin_alpha_N"/>
</dbReference>
<feature type="non-terminal residue" evidence="1">
    <location>
        <position position="194"/>
    </location>
</feature>
<reference evidence="1" key="1">
    <citation type="submission" date="2018-05" db="EMBL/GenBank/DDBJ databases">
        <authorList>
            <person name="Lanie J.A."/>
            <person name="Ng W.-L."/>
            <person name="Kazmierczak K.M."/>
            <person name="Andrzejewski T.M."/>
            <person name="Davidsen T.M."/>
            <person name="Wayne K.J."/>
            <person name="Tettelin H."/>
            <person name="Glass J.I."/>
            <person name="Rusch D."/>
            <person name="Podicherti R."/>
            <person name="Tsui H.-C.T."/>
            <person name="Winkler M.E."/>
        </authorList>
    </citation>
    <scope>NUCLEOTIDE SEQUENCE</scope>
</reference>
<dbReference type="AlphaFoldDB" id="A0A383ELI0"/>
<accession>A0A383ELI0</accession>
<dbReference type="SUPFAM" id="SSF50965">
    <property type="entry name" value="Galactose oxidase, central domain"/>
    <property type="match status" value="1"/>
</dbReference>
<dbReference type="EMBL" id="UINC01227002">
    <property type="protein sequence ID" value="SVE57717.1"/>
    <property type="molecule type" value="Genomic_DNA"/>
</dbReference>
<dbReference type="InterPro" id="IPR011043">
    <property type="entry name" value="Gal_Oxase/kelch_b-propeller"/>
</dbReference>
<dbReference type="PANTHER" id="PTHR36220:SF1">
    <property type="entry name" value="GAMMA TUBULIN COMPLEX COMPONENT C-TERMINAL DOMAIN-CONTAINING PROTEIN"/>
    <property type="match status" value="1"/>
</dbReference>
<organism evidence="1">
    <name type="scientific">marine metagenome</name>
    <dbReference type="NCBI Taxonomy" id="408172"/>
    <lineage>
        <taxon>unclassified sequences</taxon>
        <taxon>metagenomes</taxon>
        <taxon>ecological metagenomes</taxon>
    </lineage>
</organism>
<protein>
    <recommendedName>
        <fullName evidence="2">PKD domain-containing protein</fullName>
    </recommendedName>
</protein>
<dbReference type="Gene3D" id="2.130.10.130">
    <property type="entry name" value="Integrin alpha, N-terminal"/>
    <property type="match status" value="1"/>
</dbReference>
<evidence type="ECO:0000313" key="1">
    <source>
        <dbReference type="EMBL" id="SVE57717.1"/>
    </source>
</evidence>
<sequence length="194" mass="20317">MKHYTRTLSLFLFISFAFTQTQLGSDIDGEAAGDWSGNSVSMNSAGDRVAIGAPNNDGTWDPFGHVRVYEYSSSSWTQLGSDIDGEAAEDSSGISVSMDSAGDRVAIGAYGNDASGSLAGHVRVYEYSNSSWAQLESDIDGEAAGDRSGISVSMNSAGDRVAIGAPYNDGTGSYAAGHVRVYEYSSSSWTQLGS</sequence>
<proteinExistence type="predicted"/>
<evidence type="ECO:0008006" key="2">
    <source>
        <dbReference type="Google" id="ProtNLM"/>
    </source>
</evidence>
<dbReference type="PANTHER" id="PTHR36220">
    <property type="entry name" value="UNNAMED PRODUCT"/>
    <property type="match status" value="1"/>
</dbReference>
<gene>
    <name evidence="1" type="ORF">METZ01_LOCUS510571</name>
</gene>
<name>A0A383ELI0_9ZZZZ</name>